<evidence type="ECO:0000256" key="1">
    <source>
        <dbReference type="SAM" id="Coils"/>
    </source>
</evidence>
<evidence type="ECO:0000313" key="3">
    <source>
        <dbReference type="EMBL" id="KAJ7386383.1"/>
    </source>
</evidence>
<dbReference type="AlphaFoldDB" id="A0A9X0D5F5"/>
<keyword evidence="1" id="KW-0175">Coiled coil</keyword>
<name>A0A9X0D5F5_9CNID</name>
<evidence type="ECO:0000256" key="2">
    <source>
        <dbReference type="SAM" id="MobiDB-lite"/>
    </source>
</evidence>
<sequence>MGDKGNEDTSRKRLRRERGSQTDEEETSKSDRDESNSRLNMAATLAEINRKLDFALARIQEIDEIKEKQHQLEEENTDLKESLEFAHKSIKTLTDRVDVQQKELSELIKGVNGLDQAANLEKERAIRLESHSRRNNLIFFWGYTPYPQSYKRL</sequence>
<feature type="compositionally biased region" description="Basic and acidic residues" evidence="2">
    <location>
        <begin position="1"/>
        <end position="36"/>
    </location>
</feature>
<gene>
    <name evidence="3" type="ORF">OS493_008506</name>
</gene>
<keyword evidence="4" id="KW-1185">Reference proteome</keyword>
<reference evidence="3" key="1">
    <citation type="submission" date="2023-01" db="EMBL/GenBank/DDBJ databases">
        <title>Genome assembly of the deep-sea coral Lophelia pertusa.</title>
        <authorList>
            <person name="Herrera S."/>
            <person name="Cordes E."/>
        </authorList>
    </citation>
    <scope>NUCLEOTIDE SEQUENCE</scope>
    <source>
        <strain evidence="3">USNM1676648</strain>
        <tissue evidence="3">Polyp</tissue>
    </source>
</reference>
<accession>A0A9X0D5F5</accession>
<dbReference type="OrthoDB" id="5988707at2759"/>
<dbReference type="Proteomes" id="UP001163046">
    <property type="component" value="Unassembled WGS sequence"/>
</dbReference>
<evidence type="ECO:0000313" key="4">
    <source>
        <dbReference type="Proteomes" id="UP001163046"/>
    </source>
</evidence>
<organism evidence="3 4">
    <name type="scientific">Desmophyllum pertusum</name>
    <dbReference type="NCBI Taxonomy" id="174260"/>
    <lineage>
        <taxon>Eukaryota</taxon>
        <taxon>Metazoa</taxon>
        <taxon>Cnidaria</taxon>
        <taxon>Anthozoa</taxon>
        <taxon>Hexacorallia</taxon>
        <taxon>Scleractinia</taxon>
        <taxon>Caryophylliina</taxon>
        <taxon>Caryophylliidae</taxon>
        <taxon>Desmophyllum</taxon>
    </lineage>
</organism>
<protein>
    <submittedName>
        <fullName evidence="3">Uncharacterized protein</fullName>
    </submittedName>
</protein>
<dbReference type="EMBL" id="MU825876">
    <property type="protein sequence ID" value="KAJ7386383.1"/>
    <property type="molecule type" value="Genomic_DNA"/>
</dbReference>
<feature type="coiled-coil region" evidence="1">
    <location>
        <begin position="45"/>
        <end position="82"/>
    </location>
</feature>
<proteinExistence type="predicted"/>
<feature type="region of interest" description="Disordered" evidence="2">
    <location>
        <begin position="1"/>
        <end position="38"/>
    </location>
</feature>
<comment type="caution">
    <text evidence="3">The sequence shown here is derived from an EMBL/GenBank/DDBJ whole genome shotgun (WGS) entry which is preliminary data.</text>
</comment>